<keyword evidence="6 13" id="KW-0418">Kinase</keyword>
<evidence type="ECO:0000256" key="5">
    <source>
        <dbReference type="ARBA" id="ARBA00022741"/>
    </source>
</evidence>
<evidence type="ECO:0000256" key="3">
    <source>
        <dbReference type="ARBA" id="ARBA00022527"/>
    </source>
</evidence>
<organism evidence="13 14">
    <name type="scientific">Rousettus aegyptiacus</name>
    <name type="common">Egyptian fruit bat</name>
    <name type="synonym">Pteropus aegyptiacus</name>
    <dbReference type="NCBI Taxonomy" id="9407"/>
    <lineage>
        <taxon>Eukaryota</taxon>
        <taxon>Metazoa</taxon>
        <taxon>Chordata</taxon>
        <taxon>Craniata</taxon>
        <taxon>Vertebrata</taxon>
        <taxon>Euteleostomi</taxon>
        <taxon>Mammalia</taxon>
        <taxon>Eutheria</taxon>
        <taxon>Laurasiatheria</taxon>
        <taxon>Chiroptera</taxon>
        <taxon>Yinpterochiroptera</taxon>
        <taxon>Pteropodoidea</taxon>
        <taxon>Pteropodidae</taxon>
        <taxon>Rousettinae</taxon>
        <taxon>Rousettus</taxon>
    </lineage>
</organism>
<comment type="catalytic activity">
    <reaction evidence="8">
        <text>L-threonyl-[protein] + ATP = O-phospho-L-threonyl-[protein] + ADP + H(+)</text>
        <dbReference type="Rhea" id="RHEA:46608"/>
        <dbReference type="Rhea" id="RHEA-COMP:11060"/>
        <dbReference type="Rhea" id="RHEA-COMP:11605"/>
        <dbReference type="ChEBI" id="CHEBI:15378"/>
        <dbReference type="ChEBI" id="CHEBI:30013"/>
        <dbReference type="ChEBI" id="CHEBI:30616"/>
        <dbReference type="ChEBI" id="CHEBI:61977"/>
        <dbReference type="ChEBI" id="CHEBI:456216"/>
        <dbReference type="EC" id="2.7.11.22"/>
    </reaction>
</comment>
<keyword evidence="14" id="KW-1185">Reference proteome</keyword>
<keyword evidence="3" id="KW-0723">Serine/threonine-protein kinase</keyword>
<evidence type="ECO:0000256" key="7">
    <source>
        <dbReference type="ARBA" id="ARBA00022840"/>
    </source>
</evidence>
<feature type="compositionally biased region" description="Basic and acidic residues" evidence="11">
    <location>
        <begin position="69"/>
        <end position="78"/>
    </location>
</feature>
<comment type="caution">
    <text evidence="13">The sequence shown here is derived from an EMBL/GenBank/DDBJ whole genome shotgun (WGS) entry which is preliminary data.</text>
</comment>
<dbReference type="InterPro" id="IPR000719">
    <property type="entry name" value="Prot_kinase_dom"/>
</dbReference>
<evidence type="ECO:0000256" key="8">
    <source>
        <dbReference type="ARBA" id="ARBA00047811"/>
    </source>
</evidence>
<evidence type="ECO:0000256" key="9">
    <source>
        <dbReference type="ARBA" id="ARBA00048367"/>
    </source>
</evidence>
<dbReference type="PANTHER" id="PTHR24056">
    <property type="entry name" value="CELL DIVISION PROTEIN KINASE"/>
    <property type="match status" value="1"/>
</dbReference>
<dbReference type="GO" id="GO:0006887">
    <property type="term" value="P:exocytosis"/>
    <property type="evidence" value="ECO:0007669"/>
    <property type="project" value="TreeGrafter"/>
</dbReference>
<dbReference type="InterPro" id="IPR011009">
    <property type="entry name" value="Kinase-like_dom_sf"/>
</dbReference>
<evidence type="ECO:0000313" key="14">
    <source>
        <dbReference type="Proteomes" id="UP000593571"/>
    </source>
</evidence>
<dbReference type="PANTHER" id="PTHR24056:SF174">
    <property type="entry name" value="CYCLIN-DEPENDENT KINASE 16"/>
    <property type="match status" value="1"/>
</dbReference>
<evidence type="ECO:0000256" key="2">
    <source>
        <dbReference type="ARBA" id="ARBA00012425"/>
    </source>
</evidence>
<dbReference type="GO" id="GO:0008021">
    <property type="term" value="C:synaptic vesicle"/>
    <property type="evidence" value="ECO:0007669"/>
    <property type="project" value="TreeGrafter"/>
</dbReference>
<keyword evidence="7 10" id="KW-0067">ATP-binding</keyword>
<dbReference type="EC" id="2.7.11.22" evidence="2"/>
<dbReference type="Pfam" id="PF00069">
    <property type="entry name" value="Pkinase"/>
    <property type="match status" value="1"/>
</dbReference>
<protein>
    <recommendedName>
        <fullName evidence="2">cyclin-dependent kinase</fullName>
        <ecNumber evidence="2">2.7.11.22</ecNumber>
    </recommendedName>
</protein>
<evidence type="ECO:0000256" key="11">
    <source>
        <dbReference type="SAM" id="MobiDB-lite"/>
    </source>
</evidence>
<feature type="binding site" evidence="10">
    <location>
        <position position="194"/>
    </location>
    <ligand>
        <name>ATP</name>
        <dbReference type="ChEBI" id="CHEBI:30616"/>
    </ligand>
</feature>
<dbReference type="EMBL" id="JACASE010000009">
    <property type="protein sequence ID" value="KAF6435169.1"/>
    <property type="molecule type" value="Genomic_DNA"/>
</dbReference>
<sequence>MDRMKKIKRQLSMTLRGGRGVDKTNGAPEQIGLDESGGGGGSDLGEAPTRAAPGEPRSGRGPLSSAPEIVHEDLKMGSDGESDQASATSSDEVQSPVRVRMRNHPPRKISTEDINKRLSLPADIRLPEGYLEKLTLNSPIFDKPLSRRLRRVSLSEIGFGKLETYIKLDKLGEGTYATVYKGKSKLTDNLVALKEIRLEHEEGAPCTAIREVSLLKDLKHANIVTLHDIIRILSNEEFKTYNYPKYRSEALLSHAPRLDSDGADLLTKLLQFEGRNRISAEDSMKHPFFLGLGERIHKLPDTTSIFALKEIQLQKEASLRSSSMPDSGRPAFRVVDTEF</sequence>
<name>A0A7J8EJ38_ROUAE</name>
<keyword evidence="4" id="KW-0808">Transferase</keyword>
<dbReference type="PROSITE" id="PS50011">
    <property type="entry name" value="PROTEIN_KINASE_DOM"/>
    <property type="match status" value="1"/>
</dbReference>
<dbReference type="Gene3D" id="1.10.510.10">
    <property type="entry name" value="Transferase(Phosphotransferase) domain 1"/>
    <property type="match status" value="1"/>
</dbReference>
<dbReference type="FunFam" id="3.30.200.20:FF:000124">
    <property type="entry name" value="Cyclin-dependent kinase 4"/>
    <property type="match status" value="1"/>
</dbReference>
<evidence type="ECO:0000313" key="13">
    <source>
        <dbReference type="EMBL" id="KAF6435169.1"/>
    </source>
</evidence>
<dbReference type="InterPro" id="IPR050108">
    <property type="entry name" value="CDK"/>
</dbReference>
<reference evidence="13 14" key="1">
    <citation type="journal article" date="2020" name="Nature">
        <title>Six reference-quality genomes reveal evolution of bat adaptations.</title>
        <authorList>
            <person name="Jebb D."/>
            <person name="Huang Z."/>
            <person name="Pippel M."/>
            <person name="Hughes G.M."/>
            <person name="Lavrichenko K."/>
            <person name="Devanna P."/>
            <person name="Winkler S."/>
            <person name="Jermiin L.S."/>
            <person name="Skirmuntt E.C."/>
            <person name="Katzourakis A."/>
            <person name="Burkitt-Gray L."/>
            <person name="Ray D.A."/>
            <person name="Sullivan K.A.M."/>
            <person name="Roscito J.G."/>
            <person name="Kirilenko B.M."/>
            <person name="Davalos L.M."/>
            <person name="Corthals A.P."/>
            <person name="Power M.L."/>
            <person name="Jones G."/>
            <person name="Ransome R.D."/>
            <person name="Dechmann D.K.N."/>
            <person name="Locatelli A.G."/>
            <person name="Puechmaille S.J."/>
            <person name="Fedrigo O."/>
            <person name="Jarvis E.D."/>
            <person name="Hiller M."/>
            <person name="Vernes S.C."/>
            <person name="Myers E.W."/>
            <person name="Teeling E.C."/>
        </authorList>
    </citation>
    <scope>NUCLEOTIDE SEQUENCE [LARGE SCALE GENOMIC DNA]</scope>
    <source>
        <strain evidence="13">MRouAeg1</strain>
        <tissue evidence="13">Muscle</tissue>
    </source>
</reference>
<evidence type="ECO:0000256" key="10">
    <source>
        <dbReference type="PROSITE-ProRule" id="PRU10141"/>
    </source>
</evidence>
<accession>A0A7J8EJ38</accession>
<feature type="region of interest" description="Disordered" evidence="11">
    <location>
        <begin position="1"/>
        <end position="98"/>
    </location>
</feature>
<dbReference type="AlphaFoldDB" id="A0A7J8EJ38"/>
<feature type="domain" description="Protein kinase" evidence="12">
    <location>
        <begin position="165"/>
        <end position="339"/>
    </location>
</feature>
<keyword evidence="5 10" id="KW-0547">Nucleotide-binding</keyword>
<dbReference type="GO" id="GO:0031175">
    <property type="term" value="P:neuron projection development"/>
    <property type="evidence" value="ECO:0007669"/>
    <property type="project" value="TreeGrafter"/>
</dbReference>
<dbReference type="Gene3D" id="3.30.200.20">
    <property type="entry name" value="Phosphorylase Kinase, domain 1"/>
    <property type="match status" value="1"/>
</dbReference>
<evidence type="ECO:0000256" key="4">
    <source>
        <dbReference type="ARBA" id="ARBA00022679"/>
    </source>
</evidence>
<evidence type="ECO:0000256" key="6">
    <source>
        <dbReference type="ARBA" id="ARBA00022777"/>
    </source>
</evidence>
<dbReference type="PROSITE" id="PS00107">
    <property type="entry name" value="PROTEIN_KINASE_ATP"/>
    <property type="match status" value="1"/>
</dbReference>
<dbReference type="InterPro" id="IPR017441">
    <property type="entry name" value="Protein_kinase_ATP_BS"/>
</dbReference>
<evidence type="ECO:0000259" key="12">
    <source>
        <dbReference type="PROSITE" id="PS50011"/>
    </source>
</evidence>
<dbReference type="GO" id="GO:0005634">
    <property type="term" value="C:nucleus"/>
    <property type="evidence" value="ECO:0007669"/>
    <property type="project" value="TreeGrafter"/>
</dbReference>
<gene>
    <name evidence="13" type="ORF">HJG63_002579</name>
</gene>
<comment type="similarity">
    <text evidence="1">Belongs to the protein kinase superfamily. CMGC Ser/Thr protein kinase family. CDC2/CDKX subfamily.</text>
</comment>
<dbReference type="Proteomes" id="UP000593571">
    <property type="component" value="Unassembled WGS sequence"/>
</dbReference>
<dbReference type="SUPFAM" id="SSF56112">
    <property type="entry name" value="Protein kinase-like (PK-like)"/>
    <property type="match status" value="2"/>
</dbReference>
<comment type="catalytic activity">
    <reaction evidence="9">
        <text>L-seryl-[protein] + ATP = O-phospho-L-seryl-[protein] + ADP + H(+)</text>
        <dbReference type="Rhea" id="RHEA:17989"/>
        <dbReference type="Rhea" id="RHEA-COMP:9863"/>
        <dbReference type="Rhea" id="RHEA-COMP:11604"/>
        <dbReference type="ChEBI" id="CHEBI:15378"/>
        <dbReference type="ChEBI" id="CHEBI:29999"/>
        <dbReference type="ChEBI" id="CHEBI:30616"/>
        <dbReference type="ChEBI" id="CHEBI:83421"/>
        <dbReference type="ChEBI" id="CHEBI:456216"/>
        <dbReference type="EC" id="2.7.11.22"/>
    </reaction>
</comment>
<dbReference type="GO" id="GO:0005524">
    <property type="term" value="F:ATP binding"/>
    <property type="evidence" value="ECO:0007669"/>
    <property type="project" value="UniProtKB-UniRule"/>
</dbReference>
<feature type="compositionally biased region" description="Polar residues" evidence="11">
    <location>
        <begin position="83"/>
        <end position="93"/>
    </location>
</feature>
<dbReference type="SMART" id="SM00220">
    <property type="entry name" value="S_TKc"/>
    <property type="match status" value="1"/>
</dbReference>
<proteinExistence type="inferred from homology"/>
<evidence type="ECO:0000256" key="1">
    <source>
        <dbReference type="ARBA" id="ARBA00006485"/>
    </source>
</evidence>
<dbReference type="GO" id="GO:0004693">
    <property type="term" value="F:cyclin-dependent protein serine/threonine kinase activity"/>
    <property type="evidence" value="ECO:0007669"/>
    <property type="project" value="UniProtKB-EC"/>
</dbReference>